<comment type="similarity">
    <text evidence="1">Belongs to the low molecular weight phosphotyrosine protein phosphatase family.</text>
</comment>
<name>A0A397QUM2_9MOLU</name>
<dbReference type="EC" id="3.1.3.48" evidence="2"/>
<feature type="active site" evidence="5">
    <location>
        <position position="14"/>
    </location>
</feature>
<dbReference type="Proteomes" id="UP000266506">
    <property type="component" value="Unassembled WGS sequence"/>
</dbReference>
<keyword evidence="4" id="KW-0904">Protein phosphatase</keyword>
<dbReference type="InterPro" id="IPR023485">
    <property type="entry name" value="Ptyr_pPase"/>
</dbReference>
<keyword evidence="8" id="KW-1185">Reference proteome</keyword>
<dbReference type="AlphaFoldDB" id="A0A397QUM2"/>
<dbReference type="OrthoDB" id="9784339at2"/>
<dbReference type="FunCoup" id="A0A397QUM2">
    <property type="interactions" value="286"/>
</dbReference>
<evidence type="ECO:0000313" key="7">
    <source>
        <dbReference type="EMBL" id="RIA64758.1"/>
    </source>
</evidence>
<evidence type="ECO:0000256" key="4">
    <source>
        <dbReference type="ARBA" id="ARBA00022912"/>
    </source>
</evidence>
<feature type="domain" description="Phosphotyrosine protein phosphatase I" evidence="6">
    <location>
        <begin position="2"/>
        <end position="147"/>
    </location>
</feature>
<dbReference type="RefSeq" id="WP_119016989.1">
    <property type="nucleotide sequence ID" value="NZ_QXEV01000041.1"/>
</dbReference>
<dbReference type="EMBL" id="QXEV01000041">
    <property type="protein sequence ID" value="RIA64758.1"/>
    <property type="molecule type" value="Genomic_DNA"/>
</dbReference>
<accession>A0A397QUM2</accession>
<evidence type="ECO:0000256" key="1">
    <source>
        <dbReference type="ARBA" id="ARBA00011063"/>
    </source>
</evidence>
<proteinExistence type="inferred from homology"/>
<dbReference type="PRINTS" id="PR00719">
    <property type="entry name" value="LMWPTPASE"/>
</dbReference>
<dbReference type="SUPFAM" id="SSF52788">
    <property type="entry name" value="Phosphotyrosine protein phosphatases I"/>
    <property type="match status" value="1"/>
</dbReference>
<comment type="caution">
    <text evidence="7">The sequence shown here is derived from an EMBL/GenBank/DDBJ whole genome shotgun (WGS) entry which is preliminary data.</text>
</comment>
<feature type="active site" description="Proton donor" evidence="5">
    <location>
        <position position="123"/>
    </location>
</feature>
<evidence type="ECO:0000256" key="2">
    <source>
        <dbReference type="ARBA" id="ARBA00013064"/>
    </source>
</evidence>
<dbReference type="GO" id="GO:0004725">
    <property type="term" value="F:protein tyrosine phosphatase activity"/>
    <property type="evidence" value="ECO:0007669"/>
    <property type="project" value="UniProtKB-EC"/>
</dbReference>
<dbReference type="InParanoid" id="A0A397QUM2"/>
<evidence type="ECO:0000259" key="6">
    <source>
        <dbReference type="SMART" id="SM00226"/>
    </source>
</evidence>
<sequence>MIKVLFVCHGNICRSPMAEYLFKDMVKKNNLLDNFYIESCATSSEEIGNPIHYGTKRILNSLGIDSSKKRARRITKEDYDKFDYIILMDEENRWGLKYIIPSDPKNKIHTLLSYAGLNRDIKDPWYTGNFTETYNDIMLGLNAFYKYLTKE</sequence>
<dbReference type="InterPro" id="IPR036196">
    <property type="entry name" value="Ptyr_pPase_sf"/>
</dbReference>
<dbReference type="CDD" id="cd16343">
    <property type="entry name" value="LMWPTP"/>
    <property type="match status" value="1"/>
</dbReference>
<evidence type="ECO:0000256" key="3">
    <source>
        <dbReference type="ARBA" id="ARBA00022801"/>
    </source>
</evidence>
<organism evidence="7 8">
    <name type="scientific">Anaeroplasma bactoclasticum</name>
    <dbReference type="NCBI Taxonomy" id="2088"/>
    <lineage>
        <taxon>Bacteria</taxon>
        <taxon>Bacillati</taxon>
        <taxon>Mycoplasmatota</taxon>
        <taxon>Mollicutes</taxon>
        <taxon>Anaeroplasmatales</taxon>
        <taxon>Anaeroplasmataceae</taxon>
        <taxon>Anaeroplasma</taxon>
    </lineage>
</organism>
<dbReference type="SMART" id="SM00226">
    <property type="entry name" value="LMWPc"/>
    <property type="match status" value="1"/>
</dbReference>
<reference evidence="7 8" key="1">
    <citation type="submission" date="2018-08" db="EMBL/GenBank/DDBJ databases">
        <title>Genomic Encyclopedia of Archaeal and Bacterial Type Strains, Phase II (KMG-II): from individual species to whole genera.</title>
        <authorList>
            <person name="Goeker M."/>
        </authorList>
    </citation>
    <scope>NUCLEOTIDE SEQUENCE [LARGE SCALE GENOMIC DNA]</scope>
    <source>
        <strain evidence="7 8">ATCC 27112</strain>
    </source>
</reference>
<dbReference type="InterPro" id="IPR017867">
    <property type="entry name" value="Tyr_phospatase_low_mol_wt"/>
</dbReference>
<keyword evidence="3" id="KW-0378">Hydrolase</keyword>
<dbReference type="Pfam" id="PF01451">
    <property type="entry name" value="LMWPc"/>
    <property type="match status" value="1"/>
</dbReference>
<evidence type="ECO:0000256" key="5">
    <source>
        <dbReference type="PIRSR" id="PIRSR617867-1"/>
    </source>
</evidence>
<protein>
    <recommendedName>
        <fullName evidence="2">protein-tyrosine-phosphatase</fullName>
        <ecNumber evidence="2">3.1.3.48</ecNumber>
    </recommendedName>
</protein>
<evidence type="ECO:0000313" key="8">
    <source>
        <dbReference type="Proteomes" id="UP000266506"/>
    </source>
</evidence>
<dbReference type="PANTHER" id="PTHR11717:SF7">
    <property type="entry name" value="LOW MOLECULAR WEIGHT PHOSPHOTYROSINE PROTEIN PHOSPHATASE"/>
    <property type="match status" value="1"/>
</dbReference>
<dbReference type="PANTHER" id="PTHR11717">
    <property type="entry name" value="LOW MOLECULAR WEIGHT PROTEIN TYROSINE PHOSPHATASE"/>
    <property type="match status" value="1"/>
</dbReference>
<dbReference type="InterPro" id="IPR050438">
    <property type="entry name" value="LMW_PTPase"/>
</dbReference>
<gene>
    <name evidence="7" type="ORF">EI71_01949</name>
</gene>
<dbReference type="Gene3D" id="3.40.50.2300">
    <property type="match status" value="1"/>
</dbReference>
<feature type="active site" description="Nucleophile" evidence="5">
    <location>
        <position position="8"/>
    </location>
</feature>